<dbReference type="EMBL" id="JBGMDY010000002">
    <property type="protein sequence ID" value="KAL2342329.1"/>
    <property type="molecule type" value="Genomic_DNA"/>
</dbReference>
<evidence type="ECO:0000313" key="3">
    <source>
        <dbReference type="Proteomes" id="UP001603857"/>
    </source>
</evidence>
<evidence type="ECO:0000256" key="1">
    <source>
        <dbReference type="SAM" id="Coils"/>
    </source>
</evidence>
<comment type="caution">
    <text evidence="2">The sequence shown here is derived from an EMBL/GenBank/DDBJ whole genome shotgun (WGS) entry which is preliminary data.</text>
</comment>
<sequence length="206" mass="23264">MSEDIRNLRKEIAAMRRAREQEATEMFNLRRENEELRRQRQQPPPHGPSETLLITLLRPCLRCIRAAKGFLSPGSGHHHRLTFPPWLGTSAESRGVSAAPPLARHLCRVEGRLSTTLSLEPLLSRGTSQHHTLGSARDRVNTLGSAGDQPVCVLVEPYCEQVTIEPVCVLVEPYYIQVTKSRFQPPTIEFQTIKKQGRIIGEERSE</sequence>
<keyword evidence="1" id="KW-0175">Coiled coil</keyword>
<evidence type="ECO:0000313" key="2">
    <source>
        <dbReference type="EMBL" id="KAL2342329.1"/>
    </source>
</evidence>
<keyword evidence="3" id="KW-1185">Reference proteome</keyword>
<reference evidence="2 3" key="1">
    <citation type="submission" date="2024-08" db="EMBL/GenBank/DDBJ databases">
        <title>Insights into the chromosomal genome structure of Flemingia macrophylla.</title>
        <authorList>
            <person name="Ding Y."/>
            <person name="Zhao Y."/>
            <person name="Bi W."/>
            <person name="Wu M."/>
            <person name="Zhao G."/>
            <person name="Gong Y."/>
            <person name="Li W."/>
            <person name="Zhang P."/>
        </authorList>
    </citation>
    <scope>NUCLEOTIDE SEQUENCE [LARGE SCALE GENOMIC DNA]</scope>
    <source>
        <strain evidence="2">DYQJB</strain>
        <tissue evidence="2">Leaf</tissue>
    </source>
</reference>
<dbReference type="Proteomes" id="UP001603857">
    <property type="component" value="Unassembled WGS sequence"/>
</dbReference>
<organism evidence="2 3">
    <name type="scientific">Flemingia macrophylla</name>
    <dbReference type="NCBI Taxonomy" id="520843"/>
    <lineage>
        <taxon>Eukaryota</taxon>
        <taxon>Viridiplantae</taxon>
        <taxon>Streptophyta</taxon>
        <taxon>Embryophyta</taxon>
        <taxon>Tracheophyta</taxon>
        <taxon>Spermatophyta</taxon>
        <taxon>Magnoliopsida</taxon>
        <taxon>eudicotyledons</taxon>
        <taxon>Gunneridae</taxon>
        <taxon>Pentapetalae</taxon>
        <taxon>rosids</taxon>
        <taxon>fabids</taxon>
        <taxon>Fabales</taxon>
        <taxon>Fabaceae</taxon>
        <taxon>Papilionoideae</taxon>
        <taxon>50 kb inversion clade</taxon>
        <taxon>NPAAA clade</taxon>
        <taxon>indigoferoid/millettioid clade</taxon>
        <taxon>Phaseoleae</taxon>
        <taxon>Flemingia</taxon>
    </lineage>
</organism>
<gene>
    <name evidence="2" type="ORF">Fmac_003614</name>
</gene>
<feature type="coiled-coil region" evidence="1">
    <location>
        <begin position="5"/>
        <end position="39"/>
    </location>
</feature>
<protein>
    <submittedName>
        <fullName evidence="2">Uncharacterized protein</fullName>
    </submittedName>
</protein>
<proteinExistence type="predicted"/>
<accession>A0ABD1N2Q2</accession>
<name>A0ABD1N2Q2_9FABA</name>
<dbReference type="AlphaFoldDB" id="A0ABD1N2Q2"/>